<proteinExistence type="predicted"/>
<accession>A0A0F3GUZ4</accession>
<sequence length="69" mass="7983">MALMYAYIYLPLMSTGYFCIFFIFHGKRKKGGLWPPTEPGVADPLTPFYHAFLRGYTEMTQVFSGMIFD</sequence>
<name>A0A0F3GUZ4_9BACT</name>
<reference evidence="2 3" key="1">
    <citation type="submission" date="2015-02" db="EMBL/GenBank/DDBJ databases">
        <title>Single-cell genomics of uncultivated deep-branching MTB reveals a conserved set of magnetosome genes.</title>
        <authorList>
            <person name="Kolinko S."/>
            <person name="Richter M."/>
            <person name="Glockner F.O."/>
            <person name="Brachmann A."/>
            <person name="Schuler D."/>
        </authorList>
    </citation>
    <scope>NUCLEOTIDE SEQUENCE [LARGE SCALE GENOMIC DNA]</scope>
    <source>
        <strain evidence="2">TM-1</strain>
    </source>
</reference>
<dbReference type="EMBL" id="LACI01000865">
    <property type="protein sequence ID" value="KJU85769.1"/>
    <property type="molecule type" value="Genomic_DNA"/>
</dbReference>
<gene>
    <name evidence="2" type="ORF">MBAV_002037</name>
</gene>
<evidence type="ECO:0000313" key="3">
    <source>
        <dbReference type="Proteomes" id="UP000033423"/>
    </source>
</evidence>
<keyword evidence="1" id="KW-0472">Membrane</keyword>
<feature type="transmembrane region" description="Helical" evidence="1">
    <location>
        <begin position="6"/>
        <end position="24"/>
    </location>
</feature>
<evidence type="ECO:0000256" key="1">
    <source>
        <dbReference type="SAM" id="Phobius"/>
    </source>
</evidence>
<evidence type="ECO:0000313" key="2">
    <source>
        <dbReference type="EMBL" id="KJU85769.1"/>
    </source>
</evidence>
<keyword evidence="3" id="KW-1185">Reference proteome</keyword>
<comment type="caution">
    <text evidence="2">The sequence shown here is derived from an EMBL/GenBank/DDBJ whole genome shotgun (WGS) entry which is preliminary data.</text>
</comment>
<organism evidence="2 3">
    <name type="scientific">Candidatus Magnetobacterium bavaricum</name>
    <dbReference type="NCBI Taxonomy" id="29290"/>
    <lineage>
        <taxon>Bacteria</taxon>
        <taxon>Pseudomonadati</taxon>
        <taxon>Nitrospirota</taxon>
        <taxon>Thermodesulfovibrionia</taxon>
        <taxon>Thermodesulfovibrionales</taxon>
        <taxon>Candidatus Magnetobacteriaceae</taxon>
        <taxon>Candidatus Magnetobacterium</taxon>
    </lineage>
</organism>
<dbReference type="Proteomes" id="UP000033423">
    <property type="component" value="Unassembled WGS sequence"/>
</dbReference>
<keyword evidence="1" id="KW-0812">Transmembrane</keyword>
<protein>
    <submittedName>
        <fullName evidence="2">Uncharacterized protein</fullName>
    </submittedName>
</protein>
<keyword evidence="1" id="KW-1133">Transmembrane helix</keyword>
<dbReference type="AlphaFoldDB" id="A0A0F3GUZ4"/>